<dbReference type="CDD" id="cd06580">
    <property type="entry name" value="TM_PBP1_transp_TpRbsC_like"/>
    <property type="match status" value="1"/>
</dbReference>
<sequence>MKFSTSRWIKKQHLINSLKSDKTKKSLSVAKASLYSILFGLLIGIIIILANGEDGFAFIFSSIGYSLRNSSSTFLPSTINYFSTYALMGIGLALGFKIGIFNMGGTGQAVIGMVFSVLAIGNKASAEGVGFKDVDNSFVINVFLIFVFSGIAISLISGILKISFNIHEVVTTVMLNWIVWIFANWIFDRPEWVWSSNHVTQPLNTNWLSINGNTWLFGVILTIISVILVYILVNLTTFGYKFKVSGKQPTAAKYAGINIKYYILLTTALQGLFISMGGFIYYMTIQLSISTGKISELPTIGFDAIPIALVAFNNVVGILPVAMFWAMLKNGSGIAKSIEFPLLSKDVSTLVFGAITYGAGISALFFKLRIYEYLYKNFFIFYQFEVKKNFYITFNKVWSLRFKKLLYFKDDELRNLKKSIKDTEYSKSILILKQEISNLKKTNNNSVIKEKSEELENLINKNKALVKKCAKQYKIEKQDFKNNVKFEIRQLKERFSMFNEESILLHKKYSISGLRKKISNQVLKKKYELLNSFVISFNNYKTKVKDSRQKLKLDLKNKQTSKEERLNLKKLLLNNIQKWKEELESKNKISLDEFNKYRIEQYEKLKKSINEIKEKFLIIKKDFKEKKVTIKNTSSDKKQKFFEKENYINKITYYNKRCEVVKSYGS</sequence>
<feature type="transmembrane region" description="Helical" evidence="7">
    <location>
        <begin position="261"/>
        <end position="284"/>
    </location>
</feature>
<evidence type="ECO:0000313" key="8">
    <source>
        <dbReference type="EMBL" id="ASP28086.1"/>
    </source>
</evidence>
<feature type="transmembrane region" description="Helical" evidence="7">
    <location>
        <begin position="215"/>
        <end position="240"/>
    </location>
</feature>
<dbReference type="PANTHER" id="PTHR47089">
    <property type="entry name" value="ABC TRANSPORTER, PERMEASE PROTEIN"/>
    <property type="match status" value="1"/>
</dbReference>
<dbReference type="PANTHER" id="PTHR47089:SF1">
    <property type="entry name" value="GUANOSINE ABC TRANSPORTER PERMEASE PROTEIN NUPP"/>
    <property type="match status" value="1"/>
</dbReference>
<dbReference type="AlphaFoldDB" id="A0A222ENJ9"/>
<evidence type="ECO:0000256" key="4">
    <source>
        <dbReference type="ARBA" id="ARBA00022989"/>
    </source>
</evidence>
<dbReference type="InterPro" id="IPR001851">
    <property type="entry name" value="ABC_transp_permease"/>
</dbReference>
<dbReference type="GO" id="GO:0022857">
    <property type="term" value="F:transmembrane transporter activity"/>
    <property type="evidence" value="ECO:0007669"/>
    <property type="project" value="InterPro"/>
</dbReference>
<keyword evidence="3 7" id="KW-0812">Transmembrane</keyword>
<keyword evidence="4 7" id="KW-1133">Transmembrane helix</keyword>
<dbReference type="KEGG" id="scou:SCORR_v1c03120"/>
<gene>
    <name evidence="8" type="ORF">SCORR_v1c03120</name>
</gene>
<reference evidence="8 9" key="1">
    <citation type="submission" date="2017-07" db="EMBL/GenBank/DDBJ databases">
        <title>Complete genome sequence of Spiroplasma corruscae EC-1 (DSM 19793).</title>
        <authorList>
            <person name="Tsai Y.-M."/>
            <person name="Lo W.-S."/>
            <person name="Kuo C.-H."/>
        </authorList>
    </citation>
    <scope>NUCLEOTIDE SEQUENCE [LARGE SCALE GENOMIC DNA]</scope>
    <source>
        <strain evidence="8 9">EC-1</strain>
    </source>
</reference>
<dbReference type="GO" id="GO:0005886">
    <property type="term" value="C:plasma membrane"/>
    <property type="evidence" value="ECO:0007669"/>
    <property type="project" value="UniProtKB-SubCell"/>
</dbReference>
<proteinExistence type="predicted"/>
<dbReference type="OrthoDB" id="45037at2"/>
<feature type="transmembrane region" description="Helical" evidence="7">
    <location>
        <begin position="347"/>
        <end position="366"/>
    </location>
</feature>
<evidence type="ECO:0000256" key="7">
    <source>
        <dbReference type="SAM" id="Phobius"/>
    </source>
</evidence>
<dbReference type="Proteomes" id="UP000203229">
    <property type="component" value="Chromosome"/>
</dbReference>
<evidence type="ECO:0000313" key="9">
    <source>
        <dbReference type="Proteomes" id="UP000203229"/>
    </source>
</evidence>
<keyword evidence="6" id="KW-0175">Coiled coil</keyword>
<evidence type="ECO:0000256" key="1">
    <source>
        <dbReference type="ARBA" id="ARBA00004651"/>
    </source>
</evidence>
<feature type="transmembrane region" description="Helical" evidence="7">
    <location>
        <begin position="138"/>
        <end position="157"/>
    </location>
</feature>
<keyword evidence="9" id="KW-1185">Reference proteome</keyword>
<evidence type="ECO:0000256" key="5">
    <source>
        <dbReference type="ARBA" id="ARBA00023136"/>
    </source>
</evidence>
<evidence type="ECO:0000256" key="2">
    <source>
        <dbReference type="ARBA" id="ARBA00022475"/>
    </source>
</evidence>
<feature type="transmembrane region" description="Helical" evidence="7">
    <location>
        <begin position="169"/>
        <end position="187"/>
    </location>
</feature>
<evidence type="ECO:0000256" key="6">
    <source>
        <dbReference type="SAM" id="Coils"/>
    </source>
</evidence>
<feature type="transmembrane region" description="Helical" evidence="7">
    <location>
        <begin position="32"/>
        <end position="50"/>
    </location>
</feature>
<dbReference type="Pfam" id="PF02653">
    <property type="entry name" value="BPD_transp_2"/>
    <property type="match status" value="1"/>
</dbReference>
<organism evidence="8 9">
    <name type="scientific">Spiroplasma corruscae</name>
    <dbReference type="NCBI Taxonomy" id="216934"/>
    <lineage>
        <taxon>Bacteria</taxon>
        <taxon>Bacillati</taxon>
        <taxon>Mycoplasmatota</taxon>
        <taxon>Mollicutes</taxon>
        <taxon>Entomoplasmatales</taxon>
        <taxon>Spiroplasmataceae</taxon>
        <taxon>Spiroplasma</taxon>
    </lineage>
</organism>
<dbReference type="EMBL" id="CP022535">
    <property type="protein sequence ID" value="ASP28086.1"/>
    <property type="molecule type" value="Genomic_DNA"/>
</dbReference>
<feature type="coiled-coil region" evidence="6">
    <location>
        <begin position="569"/>
        <end position="600"/>
    </location>
</feature>
<keyword evidence="2" id="KW-1003">Cell membrane</keyword>
<accession>A0A222ENJ9</accession>
<comment type="subcellular location">
    <subcellularLocation>
        <location evidence="1">Cell membrane</location>
        <topology evidence="1">Multi-pass membrane protein</topology>
    </subcellularLocation>
</comment>
<dbReference type="RefSeq" id="WP_094048501.1">
    <property type="nucleotide sequence ID" value="NZ_CP022535.1"/>
</dbReference>
<feature type="transmembrane region" description="Helical" evidence="7">
    <location>
        <begin position="78"/>
        <end position="96"/>
    </location>
</feature>
<protein>
    <submittedName>
        <fullName evidence="8">Ribose/galactose ABC transporter permease</fullName>
    </submittedName>
</protein>
<name>A0A222ENJ9_9MOLU</name>
<feature type="transmembrane region" description="Helical" evidence="7">
    <location>
        <begin position="108"/>
        <end position="126"/>
    </location>
</feature>
<keyword evidence="5 7" id="KW-0472">Membrane</keyword>
<evidence type="ECO:0000256" key="3">
    <source>
        <dbReference type="ARBA" id="ARBA00022692"/>
    </source>
</evidence>
<feature type="transmembrane region" description="Helical" evidence="7">
    <location>
        <begin position="304"/>
        <end position="326"/>
    </location>
</feature>